<evidence type="ECO:0000313" key="3">
    <source>
        <dbReference type="EMBL" id="PKA64414.1"/>
    </source>
</evidence>
<accession>A0A2I0B9D4</accession>
<keyword evidence="3" id="KW-0378">Hydrolase</keyword>
<sequence length="395" mass="44342">MNLDDSFTLYQFTRAFSGPIIFNVEDFDGKLPTSHANPYAWTKIASMIFLDWPIGTGFSYSKNANDYFTDDVNTTRSIHKFLKKWFLDHPSFLLNTFYIGGDSYGAKIAVLAAYEIVEANRRGQLPLVNIKGYIVGNPAIENSSTGSNVDSFTQVAHAYGLGVLSRELYLQVVRDCAGENFKAPMNALCAKHLDAINGFIAEINIYSILDPLCDVVLPSLNENSMARSLKDNSAENLNSSSSDPDISCITAELLINYWGNHHLVREALHVKEGTVGRFHRCKFEIANKFYTNNIPNVVPYHHSLMSRGYRTLVYSGDHDLKLPFLDTLAWIRSLNYTILEPWHSWKAGGQVAGYATLFSNNLTFTTIKGGSHSAPGKMPMQCFVMFERWSSHQEL</sequence>
<evidence type="ECO:0000256" key="2">
    <source>
        <dbReference type="ARBA" id="ARBA00023180"/>
    </source>
</evidence>
<reference evidence="3 4" key="1">
    <citation type="journal article" date="2017" name="Nature">
        <title>The Apostasia genome and the evolution of orchids.</title>
        <authorList>
            <person name="Zhang G.Q."/>
            <person name="Liu K.W."/>
            <person name="Li Z."/>
            <person name="Lohaus R."/>
            <person name="Hsiao Y.Y."/>
            <person name="Niu S.C."/>
            <person name="Wang J.Y."/>
            <person name="Lin Y.C."/>
            <person name="Xu Q."/>
            <person name="Chen L.J."/>
            <person name="Yoshida K."/>
            <person name="Fujiwara S."/>
            <person name="Wang Z.W."/>
            <person name="Zhang Y.Q."/>
            <person name="Mitsuda N."/>
            <person name="Wang M."/>
            <person name="Liu G.H."/>
            <person name="Pecoraro L."/>
            <person name="Huang H.X."/>
            <person name="Xiao X.J."/>
            <person name="Lin M."/>
            <person name="Wu X.Y."/>
            <person name="Wu W.L."/>
            <person name="Chen Y.Y."/>
            <person name="Chang S.B."/>
            <person name="Sakamoto S."/>
            <person name="Ohme-Takagi M."/>
            <person name="Yagi M."/>
            <person name="Zeng S.J."/>
            <person name="Shen C.Y."/>
            <person name="Yeh C.M."/>
            <person name="Luo Y.B."/>
            <person name="Tsai W.C."/>
            <person name="Van de Peer Y."/>
            <person name="Liu Z.J."/>
        </authorList>
    </citation>
    <scope>NUCLEOTIDE SEQUENCE [LARGE SCALE GENOMIC DNA]</scope>
    <source>
        <strain evidence="4">cv. Shenzhen</strain>
        <tissue evidence="3">Stem</tissue>
    </source>
</reference>
<dbReference type="GO" id="GO:0006508">
    <property type="term" value="P:proteolysis"/>
    <property type="evidence" value="ECO:0007669"/>
    <property type="project" value="InterPro"/>
</dbReference>
<dbReference type="GO" id="GO:0019748">
    <property type="term" value="P:secondary metabolic process"/>
    <property type="evidence" value="ECO:0007669"/>
    <property type="project" value="TreeGrafter"/>
</dbReference>
<dbReference type="AlphaFoldDB" id="A0A2I0B9D4"/>
<dbReference type="InterPro" id="IPR033124">
    <property type="entry name" value="Ser_caboxypep_his_AS"/>
</dbReference>
<dbReference type="PANTHER" id="PTHR11802:SF461">
    <property type="entry name" value="OS02G0687900 PROTEIN"/>
    <property type="match status" value="1"/>
</dbReference>
<keyword evidence="3" id="KW-0645">Protease</keyword>
<dbReference type="InterPro" id="IPR029058">
    <property type="entry name" value="AB_hydrolase_fold"/>
</dbReference>
<comment type="similarity">
    <text evidence="1">Belongs to the peptidase S10 family.</text>
</comment>
<dbReference type="InterPro" id="IPR001563">
    <property type="entry name" value="Peptidase_S10"/>
</dbReference>
<dbReference type="Proteomes" id="UP000236161">
    <property type="component" value="Unassembled WGS sequence"/>
</dbReference>
<dbReference type="PROSITE" id="PS00560">
    <property type="entry name" value="CARBOXYPEPT_SER_HIS"/>
    <property type="match status" value="1"/>
</dbReference>
<organism evidence="3 4">
    <name type="scientific">Apostasia shenzhenica</name>
    <dbReference type="NCBI Taxonomy" id="1088818"/>
    <lineage>
        <taxon>Eukaryota</taxon>
        <taxon>Viridiplantae</taxon>
        <taxon>Streptophyta</taxon>
        <taxon>Embryophyta</taxon>
        <taxon>Tracheophyta</taxon>
        <taxon>Spermatophyta</taxon>
        <taxon>Magnoliopsida</taxon>
        <taxon>Liliopsida</taxon>
        <taxon>Asparagales</taxon>
        <taxon>Orchidaceae</taxon>
        <taxon>Apostasioideae</taxon>
        <taxon>Apostasia</taxon>
    </lineage>
</organism>
<evidence type="ECO:0000313" key="4">
    <source>
        <dbReference type="Proteomes" id="UP000236161"/>
    </source>
</evidence>
<dbReference type="Pfam" id="PF00450">
    <property type="entry name" value="Peptidase_S10"/>
    <property type="match status" value="1"/>
</dbReference>
<dbReference type="SUPFAM" id="SSF53474">
    <property type="entry name" value="alpha/beta-Hydrolases"/>
    <property type="match status" value="1"/>
</dbReference>
<gene>
    <name evidence="3" type="primary">SCPL19</name>
    <name evidence="3" type="ORF">AXF42_Ash009636</name>
</gene>
<protein>
    <submittedName>
        <fullName evidence="3">Serine carboxypeptidase-like 19</fullName>
        <ecNumber evidence="3">3.4.16.5</ecNumber>
    </submittedName>
</protein>
<dbReference type="OrthoDB" id="1912352at2759"/>
<keyword evidence="4" id="KW-1185">Reference proteome</keyword>
<dbReference type="EMBL" id="KZ451905">
    <property type="protein sequence ID" value="PKA64414.1"/>
    <property type="molecule type" value="Genomic_DNA"/>
</dbReference>
<proteinExistence type="inferred from homology"/>
<dbReference type="GO" id="GO:0016747">
    <property type="term" value="F:acyltransferase activity, transferring groups other than amino-acyl groups"/>
    <property type="evidence" value="ECO:0007669"/>
    <property type="project" value="TreeGrafter"/>
</dbReference>
<dbReference type="PANTHER" id="PTHR11802">
    <property type="entry name" value="SERINE PROTEASE FAMILY S10 SERINE CARBOXYPEPTIDASE"/>
    <property type="match status" value="1"/>
</dbReference>
<dbReference type="Gene3D" id="3.40.50.1820">
    <property type="entry name" value="alpha/beta hydrolase"/>
    <property type="match status" value="1"/>
</dbReference>
<evidence type="ECO:0000256" key="1">
    <source>
        <dbReference type="ARBA" id="ARBA00009431"/>
    </source>
</evidence>
<keyword evidence="2" id="KW-0325">Glycoprotein</keyword>
<name>A0A2I0B9D4_9ASPA</name>
<keyword evidence="3" id="KW-0121">Carboxypeptidase</keyword>
<dbReference type="EC" id="3.4.16.5" evidence="3"/>
<dbReference type="PRINTS" id="PR00724">
    <property type="entry name" value="CRBOXYPTASEC"/>
</dbReference>
<dbReference type="GO" id="GO:0004185">
    <property type="term" value="F:serine-type carboxypeptidase activity"/>
    <property type="evidence" value="ECO:0007669"/>
    <property type="project" value="UniProtKB-EC"/>
</dbReference>